<name>A0A481YRR7_9VIRU</name>
<reference evidence="1" key="1">
    <citation type="journal article" date="2019" name="MBio">
        <title>Virus Genomes from Deep Sea Sediments Expand the Ocean Megavirome and Support Independent Origins of Viral Gigantism.</title>
        <authorList>
            <person name="Backstrom D."/>
            <person name="Yutin N."/>
            <person name="Jorgensen S.L."/>
            <person name="Dharamshi J."/>
            <person name="Homa F."/>
            <person name="Zaremba-Niedwiedzka K."/>
            <person name="Spang A."/>
            <person name="Wolf Y.I."/>
            <person name="Koonin E.V."/>
            <person name="Ettema T.J."/>
        </authorList>
    </citation>
    <scope>NUCLEOTIDE SEQUENCE</scope>
</reference>
<gene>
    <name evidence="1" type="ORF">LCMAC101_02120</name>
</gene>
<dbReference type="EMBL" id="MK500327">
    <property type="protein sequence ID" value="QBK85617.1"/>
    <property type="molecule type" value="Genomic_DNA"/>
</dbReference>
<organism evidence="1">
    <name type="scientific">Marseillevirus LCMAC101</name>
    <dbReference type="NCBI Taxonomy" id="2506602"/>
    <lineage>
        <taxon>Viruses</taxon>
        <taxon>Varidnaviria</taxon>
        <taxon>Bamfordvirae</taxon>
        <taxon>Nucleocytoviricota</taxon>
        <taxon>Megaviricetes</taxon>
        <taxon>Pimascovirales</taxon>
        <taxon>Pimascovirales incertae sedis</taxon>
        <taxon>Marseilleviridae</taxon>
    </lineage>
</organism>
<sequence>MAAVILILWYRCPTEDYQDLPGRPDSQKFLAPAPVLDSNNPSTFCALPSNIITKWGCNYDTTIYNVSDVHFRLSYTETDGPEIFIKSNINSDTDGLTISIGNGADYHYSYEYNLNDISPDSYTLKIESFIPNVPEATVRHCKTCTQDLTLYLAGYPISTSSFKYDRDPPVYAVNDIMTLTWDAPDPGDVSPPPSFFYNYYIDSGETPFISCGTLKTNLAITLKSDEITSCSANKATLNLPPGTYGMSVSSGVKECQNSHRKMSQAPNFTVVECLGPNDCSDGFICDLDNKCVNSSISSPDLSVETGEDYCSNSNDFQVIWTTDCNTYTGLALCPSNFDYSVSVYNGDPNLEFFFDNINIDSGNVCDANQPKYCGSLSQSQTGDQTYTYTFTINPMLPVGTYNKTVSMFLRGNGESNEETDNTATDTVSVKGEGTSCGSNGYCNNGECDPLLQ</sequence>
<proteinExistence type="predicted"/>
<evidence type="ECO:0000313" key="1">
    <source>
        <dbReference type="EMBL" id="QBK85617.1"/>
    </source>
</evidence>
<protein>
    <submittedName>
        <fullName evidence="1">Uncharacterized protein</fullName>
    </submittedName>
</protein>
<accession>A0A481YRR7</accession>